<dbReference type="EMBL" id="ABVL01000002">
    <property type="protein sequence ID" value="EDY21471.1"/>
    <property type="molecule type" value="Genomic_DNA"/>
</dbReference>
<proteinExistence type="predicted"/>
<comment type="caution">
    <text evidence="1">The sequence shown here is derived from an EMBL/GenBank/DDBJ whole genome shotgun (WGS) entry which is preliminary data.</text>
</comment>
<keyword evidence="2" id="KW-1185">Reference proteome</keyword>
<name>B4CVM9_9BACT</name>
<organism evidence="1 2">
    <name type="scientific">Chthoniobacter flavus Ellin428</name>
    <dbReference type="NCBI Taxonomy" id="497964"/>
    <lineage>
        <taxon>Bacteria</taxon>
        <taxon>Pseudomonadati</taxon>
        <taxon>Verrucomicrobiota</taxon>
        <taxon>Spartobacteria</taxon>
        <taxon>Chthoniobacterales</taxon>
        <taxon>Chthoniobacteraceae</taxon>
        <taxon>Chthoniobacter</taxon>
    </lineage>
</organism>
<dbReference type="InParanoid" id="B4CVM9"/>
<reference evidence="1 2" key="1">
    <citation type="journal article" date="2011" name="J. Bacteriol.">
        <title>Genome sequence of Chthoniobacter flavus Ellin428, an aerobic heterotrophic soil bacterium.</title>
        <authorList>
            <person name="Kant R."/>
            <person name="van Passel M.W."/>
            <person name="Palva A."/>
            <person name="Lucas S."/>
            <person name="Lapidus A."/>
            <person name="Glavina Del Rio T."/>
            <person name="Dalin E."/>
            <person name="Tice H."/>
            <person name="Bruce D."/>
            <person name="Goodwin L."/>
            <person name="Pitluck S."/>
            <person name="Larimer F.W."/>
            <person name="Land M.L."/>
            <person name="Hauser L."/>
            <person name="Sangwan P."/>
            <person name="de Vos W.M."/>
            <person name="Janssen P.H."/>
            <person name="Smidt H."/>
        </authorList>
    </citation>
    <scope>NUCLEOTIDE SEQUENCE [LARGE SCALE GENOMIC DNA]</scope>
    <source>
        <strain evidence="1 2">Ellin428</strain>
    </source>
</reference>
<sequence>MEMEMRFPLTQLVIAPRFYAERVGIRFLLLHWTISQEATKSTQANAEDVDTFTFWMYAHTWRSSTSTS</sequence>
<dbReference type="Proteomes" id="UP000005824">
    <property type="component" value="Unassembled WGS sequence"/>
</dbReference>
<evidence type="ECO:0000313" key="1">
    <source>
        <dbReference type="EMBL" id="EDY21471.1"/>
    </source>
</evidence>
<gene>
    <name evidence="1" type="ORF">CfE428DRAFT_0716</name>
</gene>
<evidence type="ECO:0000313" key="2">
    <source>
        <dbReference type="Proteomes" id="UP000005824"/>
    </source>
</evidence>
<protein>
    <submittedName>
        <fullName evidence="1">Uncharacterized protein</fullName>
    </submittedName>
</protein>
<dbReference type="AlphaFoldDB" id="B4CVM9"/>
<accession>B4CVM9</accession>